<dbReference type="Proteomes" id="UP001154282">
    <property type="component" value="Unassembled WGS sequence"/>
</dbReference>
<feature type="non-terminal residue" evidence="2">
    <location>
        <position position="1"/>
    </location>
</feature>
<keyword evidence="3" id="KW-1185">Reference proteome</keyword>
<reference evidence="2" key="1">
    <citation type="submission" date="2022-08" db="EMBL/GenBank/DDBJ databases">
        <authorList>
            <person name="Gutierrez-Valencia J."/>
        </authorList>
    </citation>
    <scope>NUCLEOTIDE SEQUENCE</scope>
</reference>
<dbReference type="PANTHER" id="PTHR31900:SF34">
    <property type="entry name" value="EMB|CAB62440.1-RELATED"/>
    <property type="match status" value="1"/>
</dbReference>
<dbReference type="SMART" id="SM00579">
    <property type="entry name" value="FBD"/>
    <property type="match status" value="1"/>
</dbReference>
<dbReference type="InterPro" id="IPR001810">
    <property type="entry name" value="F-box_dom"/>
</dbReference>
<dbReference type="InterPro" id="IPR050232">
    <property type="entry name" value="FBL13/AtMIF1-like"/>
</dbReference>
<dbReference type="InterPro" id="IPR053781">
    <property type="entry name" value="F-box_AtFBL13-like"/>
</dbReference>
<dbReference type="SUPFAM" id="SSF81383">
    <property type="entry name" value="F-box domain"/>
    <property type="match status" value="1"/>
</dbReference>
<dbReference type="SUPFAM" id="SSF52047">
    <property type="entry name" value="RNI-like"/>
    <property type="match status" value="1"/>
</dbReference>
<dbReference type="Pfam" id="PF00646">
    <property type="entry name" value="F-box"/>
    <property type="match status" value="1"/>
</dbReference>
<dbReference type="EMBL" id="CAMGYJ010000002">
    <property type="protein sequence ID" value="CAI0375078.1"/>
    <property type="molecule type" value="Genomic_DNA"/>
</dbReference>
<dbReference type="PANTHER" id="PTHR31900">
    <property type="entry name" value="F-BOX/RNI SUPERFAMILY PROTEIN-RELATED"/>
    <property type="match status" value="1"/>
</dbReference>
<evidence type="ECO:0000259" key="1">
    <source>
        <dbReference type="SMART" id="SM00579"/>
    </source>
</evidence>
<feature type="domain" description="FBD" evidence="1">
    <location>
        <begin position="386"/>
        <end position="458"/>
    </location>
</feature>
<dbReference type="AlphaFoldDB" id="A0AAV0GRQ7"/>
<dbReference type="Pfam" id="PF08387">
    <property type="entry name" value="FBD"/>
    <property type="match status" value="1"/>
</dbReference>
<name>A0AAV0GRQ7_9ROSI</name>
<dbReference type="InterPro" id="IPR006566">
    <property type="entry name" value="FBD"/>
</dbReference>
<dbReference type="Gene3D" id="3.80.10.10">
    <property type="entry name" value="Ribonuclease Inhibitor"/>
    <property type="match status" value="1"/>
</dbReference>
<comment type="caution">
    <text evidence="2">The sequence shown here is derived from an EMBL/GenBank/DDBJ whole genome shotgun (WGS) entry which is preliminary data.</text>
</comment>
<sequence>RESGDDDDRLSSLPDEITSHLLSFLETKYAVGTSVLSRRWKDCWTRVSNLDLDNSLILRSLDEAPKLKCVPNILNRRHLLFTRFVDKVLGQHASLNSVRRFRFHLSHSKRLSEARFDRKLVFGALMEEIDVMISKKQRFGEPLRLSCIPESFYTLKNLRVAELSGVVLGATNQSVFLPNVEILKLCSVEIDFDSLGSLLSGCPVLETAHLESCKPSSFNSRKHVIEVSLPSLKKLKIGDDMRRDVMLCPFVIEAPNLEDLYLKQFVRLQFKGSSPLSWLNSASVDTGYCEFSNGFLMRLLNQISNAKKMCLSRMTLNNLWEVDDVKLPVFPNLTHLTIGTGGSSWILHSLLKSASKLRSLVVDMKLEKHSGEPMLWESLETASVPECLSSTLEEIEIKDLVAYQDEMNTIAYLLNAGAVLKQVNMHVNGRYLELNGREELDSLLKFSRRSSACEARLLFPNIDDIYTDSDDETYISDDAVWAL</sequence>
<accession>A0AAV0GRQ7</accession>
<dbReference type="InterPro" id="IPR055411">
    <property type="entry name" value="LRR_FXL15/At3g58940/PEG3-like"/>
</dbReference>
<organism evidence="2 3">
    <name type="scientific">Linum tenue</name>
    <dbReference type="NCBI Taxonomy" id="586396"/>
    <lineage>
        <taxon>Eukaryota</taxon>
        <taxon>Viridiplantae</taxon>
        <taxon>Streptophyta</taxon>
        <taxon>Embryophyta</taxon>
        <taxon>Tracheophyta</taxon>
        <taxon>Spermatophyta</taxon>
        <taxon>Magnoliopsida</taxon>
        <taxon>eudicotyledons</taxon>
        <taxon>Gunneridae</taxon>
        <taxon>Pentapetalae</taxon>
        <taxon>rosids</taxon>
        <taxon>fabids</taxon>
        <taxon>Malpighiales</taxon>
        <taxon>Linaceae</taxon>
        <taxon>Linum</taxon>
    </lineage>
</organism>
<dbReference type="CDD" id="cd22160">
    <property type="entry name" value="F-box_AtFBL13-like"/>
    <property type="match status" value="1"/>
</dbReference>
<dbReference type="InterPro" id="IPR032675">
    <property type="entry name" value="LRR_dom_sf"/>
</dbReference>
<protein>
    <recommendedName>
        <fullName evidence="1">FBD domain-containing protein</fullName>
    </recommendedName>
</protein>
<evidence type="ECO:0000313" key="3">
    <source>
        <dbReference type="Proteomes" id="UP001154282"/>
    </source>
</evidence>
<dbReference type="InterPro" id="IPR036047">
    <property type="entry name" value="F-box-like_dom_sf"/>
</dbReference>
<proteinExistence type="predicted"/>
<dbReference type="Pfam" id="PF24758">
    <property type="entry name" value="LRR_At5g56370"/>
    <property type="match status" value="1"/>
</dbReference>
<gene>
    <name evidence="2" type="ORF">LITE_LOCUS457</name>
</gene>
<evidence type="ECO:0000313" key="2">
    <source>
        <dbReference type="EMBL" id="CAI0375078.1"/>
    </source>
</evidence>